<protein>
    <submittedName>
        <fullName evidence="3">Uncharacterized protein</fullName>
    </submittedName>
</protein>
<feature type="transmembrane region" description="Helical" evidence="2">
    <location>
        <begin position="18"/>
        <end position="36"/>
    </location>
</feature>
<accession>A0A7W9SQH9</accession>
<keyword evidence="2" id="KW-0812">Transmembrane</keyword>
<reference evidence="3 4" key="1">
    <citation type="submission" date="2020-08" db="EMBL/GenBank/DDBJ databases">
        <title>Genomic Encyclopedia of Type Strains, Phase IV (KMG-IV): sequencing the most valuable type-strain genomes for metagenomic binning, comparative biology and taxonomic classification.</title>
        <authorList>
            <person name="Goeker M."/>
        </authorList>
    </citation>
    <scope>NUCLEOTIDE SEQUENCE [LARGE SCALE GENOMIC DNA]</scope>
    <source>
        <strain evidence="3 4">DSM 23562</strain>
    </source>
</reference>
<feature type="region of interest" description="Disordered" evidence="1">
    <location>
        <begin position="48"/>
        <end position="67"/>
    </location>
</feature>
<feature type="compositionally biased region" description="Pro residues" evidence="1">
    <location>
        <begin position="48"/>
        <end position="63"/>
    </location>
</feature>
<dbReference type="EMBL" id="JACHGW010000002">
    <property type="protein sequence ID" value="MBB6050916.1"/>
    <property type="molecule type" value="Genomic_DNA"/>
</dbReference>
<evidence type="ECO:0000256" key="1">
    <source>
        <dbReference type="SAM" id="MobiDB-lite"/>
    </source>
</evidence>
<keyword evidence="2" id="KW-1133">Transmembrane helix</keyword>
<dbReference type="RefSeq" id="WP_246385615.1">
    <property type="nucleotide sequence ID" value="NZ_JACHGW010000002.1"/>
</dbReference>
<feature type="transmembrane region" description="Helical" evidence="2">
    <location>
        <begin position="89"/>
        <end position="110"/>
    </location>
</feature>
<evidence type="ECO:0000256" key="2">
    <source>
        <dbReference type="SAM" id="Phobius"/>
    </source>
</evidence>
<keyword evidence="2" id="KW-0472">Membrane</keyword>
<keyword evidence="4" id="KW-1185">Reference proteome</keyword>
<evidence type="ECO:0000313" key="3">
    <source>
        <dbReference type="EMBL" id="MBB6050916.1"/>
    </source>
</evidence>
<proteinExistence type="predicted"/>
<evidence type="ECO:0000313" key="4">
    <source>
        <dbReference type="Proteomes" id="UP000520814"/>
    </source>
</evidence>
<organism evidence="3 4">
    <name type="scientific">Armatimonas rosea</name>
    <dbReference type="NCBI Taxonomy" id="685828"/>
    <lineage>
        <taxon>Bacteria</taxon>
        <taxon>Bacillati</taxon>
        <taxon>Armatimonadota</taxon>
        <taxon>Armatimonadia</taxon>
        <taxon>Armatimonadales</taxon>
        <taxon>Armatimonadaceae</taxon>
        <taxon>Armatimonas</taxon>
    </lineage>
</organism>
<comment type="caution">
    <text evidence="3">The sequence shown here is derived from an EMBL/GenBank/DDBJ whole genome shotgun (WGS) entry which is preliminary data.</text>
</comment>
<dbReference type="Proteomes" id="UP000520814">
    <property type="component" value="Unassembled WGS sequence"/>
</dbReference>
<gene>
    <name evidence="3" type="ORF">HNQ39_002707</name>
</gene>
<name>A0A7W9SQH9_ARMRO</name>
<dbReference type="AlphaFoldDB" id="A0A7W9SQH9"/>
<sequence length="113" mass="11881">MASPTTTTPSESRLATRLLALVVILLGLALVGYVFFQAKALFEAPTPTLPPAPPTPKPLPGATPAPDNAVGTRALEAGWRLADLLGRRLLSLLVMCVAGSLIAALGIRWWGKR</sequence>